<keyword evidence="2" id="KW-1185">Reference proteome</keyword>
<dbReference type="AlphaFoldDB" id="A0AAV1P517"/>
<dbReference type="GO" id="GO:0008233">
    <property type="term" value="F:peptidase activity"/>
    <property type="evidence" value="ECO:0007669"/>
    <property type="project" value="UniProtKB-KW"/>
</dbReference>
<name>A0AAV1P517_SCOSC</name>
<dbReference type="GO" id="GO:0006508">
    <property type="term" value="P:proteolysis"/>
    <property type="evidence" value="ECO:0007669"/>
    <property type="project" value="UniProtKB-KW"/>
</dbReference>
<sequence>MAGRILRKIKERVRNLELQKAKQHLLMKTASGHQPLQHVREGKIHQQLNHFSQQDISTFPQLQQILTRVNEAYWQCPDGPVFLFIGGEGPLFEFDVLAVA</sequence>
<dbReference type="InterPro" id="IPR029058">
    <property type="entry name" value="AB_hydrolase_fold"/>
</dbReference>
<evidence type="ECO:0000313" key="2">
    <source>
        <dbReference type="Proteomes" id="UP001314229"/>
    </source>
</evidence>
<dbReference type="Gene3D" id="3.40.50.1820">
    <property type="entry name" value="alpha/beta hydrolase"/>
    <property type="match status" value="1"/>
</dbReference>
<proteinExistence type="predicted"/>
<dbReference type="EMBL" id="CAWUFR010000083">
    <property type="protein sequence ID" value="CAK6965389.1"/>
    <property type="molecule type" value="Genomic_DNA"/>
</dbReference>
<dbReference type="Proteomes" id="UP001314229">
    <property type="component" value="Unassembled WGS sequence"/>
</dbReference>
<comment type="caution">
    <text evidence="1">The sequence shown here is derived from an EMBL/GenBank/DDBJ whole genome shotgun (WGS) entry which is preliminary data.</text>
</comment>
<evidence type="ECO:0000313" key="1">
    <source>
        <dbReference type="EMBL" id="CAK6965389.1"/>
    </source>
</evidence>
<gene>
    <name evidence="1" type="ORF">FSCOSCO3_A032708</name>
</gene>
<keyword evidence="1" id="KW-0645">Protease</keyword>
<protein>
    <submittedName>
        <fullName evidence="1">LOW QUALITY PROTEIN: thymus-specific serine protease</fullName>
    </submittedName>
</protein>
<keyword evidence="1" id="KW-0378">Hydrolase</keyword>
<reference evidence="1 2" key="1">
    <citation type="submission" date="2024-01" db="EMBL/GenBank/DDBJ databases">
        <authorList>
            <person name="Alioto T."/>
            <person name="Alioto T."/>
            <person name="Gomez Garrido J."/>
        </authorList>
    </citation>
    <scope>NUCLEOTIDE SEQUENCE [LARGE SCALE GENOMIC DNA]</scope>
</reference>
<accession>A0AAV1P517</accession>
<organism evidence="1 2">
    <name type="scientific">Scomber scombrus</name>
    <name type="common">Atlantic mackerel</name>
    <name type="synonym">Scomber vernalis</name>
    <dbReference type="NCBI Taxonomy" id="13677"/>
    <lineage>
        <taxon>Eukaryota</taxon>
        <taxon>Metazoa</taxon>
        <taxon>Chordata</taxon>
        <taxon>Craniata</taxon>
        <taxon>Vertebrata</taxon>
        <taxon>Euteleostomi</taxon>
        <taxon>Actinopterygii</taxon>
        <taxon>Neopterygii</taxon>
        <taxon>Teleostei</taxon>
        <taxon>Neoteleostei</taxon>
        <taxon>Acanthomorphata</taxon>
        <taxon>Pelagiaria</taxon>
        <taxon>Scombriformes</taxon>
        <taxon>Scombridae</taxon>
        <taxon>Scomber</taxon>
    </lineage>
</organism>